<evidence type="ECO:0000256" key="2">
    <source>
        <dbReference type="SAM" id="SignalP"/>
    </source>
</evidence>
<accession>W6NGA7</accession>
<dbReference type="InterPro" id="IPR035940">
    <property type="entry name" value="CAP_sf"/>
</dbReference>
<dbReference type="InterPro" id="IPR018244">
    <property type="entry name" value="Allrgn_V5/Tpx1_CS"/>
</dbReference>
<dbReference type="GO" id="GO:0005576">
    <property type="term" value="C:extracellular region"/>
    <property type="evidence" value="ECO:0007669"/>
    <property type="project" value="InterPro"/>
</dbReference>
<dbReference type="Gene3D" id="3.40.33.10">
    <property type="entry name" value="CAP"/>
    <property type="match status" value="2"/>
</dbReference>
<comment type="caution">
    <text evidence="4">The sequence shown here is derived from an EMBL/GenBank/DDBJ whole genome shotgun (WGS) entry which is preliminary data.</text>
</comment>
<reference evidence="4" key="2">
    <citation type="submission" date="2013-05" db="EMBL/GenBank/DDBJ databases">
        <title>The genome and transcriptome of Haemonchus contortus: a key model parasite for drug and vaccine discovery.</title>
        <authorList>
            <person name="Laing R."/>
            <person name="Kikuchi T."/>
            <person name="Martinelli A."/>
            <person name="Tsai I.J."/>
            <person name="Beech R.N."/>
            <person name="Redman E."/>
            <person name="Holroyd N."/>
            <person name="Bartley D.J."/>
            <person name="Beasley H."/>
            <person name="Britton C."/>
            <person name="Curran D."/>
            <person name="Devaney E."/>
            <person name="Gilabert A."/>
            <person name="Jackson F."/>
            <person name="Hunt M."/>
            <person name="Johnston S."/>
            <person name="Kryukov I."/>
            <person name="Li K."/>
            <person name="Morrison A.A."/>
            <person name="Reid A.J."/>
            <person name="Sargison N."/>
            <person name="Saunders G."/>
            <person name="Wasmuth J.D."/>
            <person name="Wolstenholme A."/>
            <person name="Berriman M."/>
            <person name="Gilleard J.S."/>
            <person name="Cotton J.A."/>
        </authorList>
    </citation>
    <scope>NUCLEOTIDE SEQUENCE [LARGE SCALE GENOMIC DNA]</scope>
    <source>
        <strain evidence="4">ISE/inbred ISE</strain>
    </source>
</reference>
<reference evidence="4" key="1">
    <citation type="submission" date="2013-03" db="EMBL/GenBank/DDBJ databases">
        <authorList>
            <person name="Aslett M."/>
        </authorList>
    </citation>
    <scope>NUCLEOTIDE SEQUENCE [LARGE SCALE GENOMIC DNA]</scope>
    <source>
        <strain evidence="4">ISE/inbred ISE</strain>
    </source>
</reference>
<gene>
    <name evidence="4" type="ORF">HCOI_01546700</name>
</gene>
<keyword evidence="2" id="KW-0732">Signal</keyword>
<proteinExistence type="predicted"/>
<dbReference type="AlphaFoldDB" id="W6NGA7"/>
<dbReference type="InterPro" id="IPR001283">
    <property type="entry name" value="CRISP-related"/>
</dbReference>
<dbReference type="InterPro" id="IPR002413">
    <property type="entry name" value="V5_allergen-like"/>
</dbReference>
<dbReference type="Pfam" id="PF00188">
    <property type="entry name" value="CAP"/>
    <property type="match status" value="2"/>
</dbReference>
<evidence type="ECO:0000313" key="4">
    <source>
        <dbReference type="EMBL" id="CDL94929.1"/>
    </source>
</evidence>
<feature type="chain" id="PRO_5004881241" evidence="2">
    <location>
        <begin position="20"/>
        <end position="444"/>
    </location>
</feature>
<feature type="region of interest" description="Disordered" evidence="1">
    <location>
        <begin position="225"/>
        <end position="271"/>
    </location>
</feature>
<dbReference type="PRINTS" id="PR00838">
    <property type="entry name" value="V5ALLERGEN"/>
</dbReference>
<dbReference type="CDD" id="cd05380">
    <property type="entry name" value="CAP_euk"/>
    <property type="match status" value="2"/>
</dbReference>
<evidence type="ECO:0000256" key="1">
    <source>
        <dbReference type="SAM" id="MobiDB-lite"/>
    </source>
</evidence>
<dbReference type="PROSITE" id="PS01009">
    <property type="entry name" value="CRISP_1"/>
    <property type="match status" value="2"/>
</dbReference>
<feature type="domain" description="SCP" evidence="3">
    <location>
        <begin position="31"/>
        <end position="187"/>
    </location>
</feature>
<feature type="compositionally biased region" description="Basic and acidic residues" evidence="1">
    <location>
        <begin position="225"/>
        <end position="263"/>
    </location>
</feature>
<dbReference type="SMART" id="SM00198">
    <property type="entry name" value="SCP"/>
    <property type="match status" value="2"/>
</dbReference>
<dbReference type="SUPFAM" id="SSF55797">
    <property type="entry name" value="PR-1-like"/>
    <property type="match status" value="2"/>
</dbReference>
<dbReference type="InterPro" id="IPR014044">
    <property type="entry name" value="CAP_dom"/>
</dbReference>
<feature type="domain" description="SCP" evidence="3">
    <location>
        <begin position="278"/>
        <end position="410"/>
    </location>
</feature>
<feature type="signal peptide" evidence="2">
    <location>
        <begin position="1"/>
        <end position="19"/>
    </location>
</feature>
<organism evidence="4">
    <name type="scientific">Haemonchus contortus</name>
    <name type="common">Barber pole worm</name>
    <dbReference type="NCBI Taxonomy" id="6289"/>
    <lineage>
        <taxon>Eukaryota</taxon>
        <taxon>Metazoa</taxon>
        <taxon>Ecdysozoa</taxon>
        <taxon>Nematoda</taxon>
        <taxon>Chromadorea</taxon>
        <taxon>Rhabditida</taxon>
        <taxon>Rhabditina</taxon>
        <taxon>Rhabditomorpha</taxon>
        <taxon>Strongyloidea</taxon>
        <taxon>Trichostrongylidae</taxon>
        <taxon>Haemonchus</taxon>
    </lineage>
</organism>
<evidence type="ECO:0000259" key="3">
    <source>
        <dbReference type="SMART" id="SM00198"/>
    </source>
</evidence>
<sequence length="444" mass="50249">MHGIAIFALVALLTTSGWASLCPDKDGMSDEVRKAFVDKHNEYRTLVAKGKAKNKLGGNAPPAARMLKMSYDCAIEENMMDYAKQCKFAHNSYKDRNGWGQNLYMTSGRNVNKTRAAENSVSAWFSELEHKGVPKENRLTMEVFNRGVGHYSQVVWQWSKKVGCAVVWCKDMTLVGCEYAQAGNYLGSLIYEIGEPCKEDKDCNCDKCKCDREEALCIPPQIEASERSKRPESKIERPKRPESKIERPKRPDAKIEKSKRPDSKPASPKPYIVEFSKDSGSMCPDKNGMSDESYDCAIEENMMNYAKKCKFAHNSYKDRNGWGQNLYMTSGRNVNKTRAAENSVSAWFSELERKGVPKENRLTMEVFNHGVGHYSQVVWQWSNKVGCAVVWCKDMTLVGCEYARAGNYLGSLIYEIGEPCKEDKDCNCDKCKCDREEALCIPPQ</sequence>
<name>W6NGA7_HAECO</name>
<dbReference type="PANTHER" id="PTHR10334">
    <property type="entry name" value="CYSTEINE-RICH SECRETORY PROTEIN-RELATED"/>
    <property type="match status" value="1"/>
</dbReference>
<dbReference type="EMBL" id="CAVP010058605">
    <property type="protein sequence ID" value="CDL94929.1"/>
    <property type="molecule type" value="Genomic_DNA"/>
</dbReference>
<protein>
    <submittedName>
        <fullName evidence="4">SCP extracellular domain containing protein</fullName>
    </submittedName>
</protein>
<dbReference type="PRINTS" id="PR00837">
    <property type="entry name" value="V5TPXLIKE"/>
</dbReference>